<sequence length="106" mass="11769">MIPRECRHSIARAISSAKPMATCVSKHLGRMFSKYLRNVPPNNNSVTITITGYLQAPINFTKFLCCTLDNIATSLAKRPSLLTMSSAVSPFCTILIATVWFLYFPP</sequence>
<proteinExistence type="evidence at transcript level"/>
<organism evidence="2">
    <name type="scientific">Lotus japonicus</name>
    <name type="common">Lotus corniculatus var. japonicus</name>
    <dbReference type="NCBI Taxonomy" id="34305"/>
    <lineage>
        <taxon>Eukaryota</taxon>
        <taxon>Viridiplantae</taxon>
        <taxon>Streptophyta</taxon>
        <taxon>Embryophyta</taxon>
        <taxon>Tracheophyta</taxon>
        <taxon>Spermatophyta</taxon>
        <taxon>Magnoliopsida</taxon>
        <taxon>eudicotyledons</taxon>
        <taxon>Gunneridae</taxon>
        <taxon>Pentapetalae</taxon>
        <taxon>rosids</taxon>
        <taxon>fabids</taxon>
        <taxon>Fabales</taxon>
        <taxon>Fabaceae</taxon>
        <taxon>Papilionoideae</taxon>
        <taxon>50 kb inversion clade</taxon>
        <taxon>NPAAA clade</taxon>
        <taxon>Hologalegina</taxon>
        <taxon>robinioid clade</taxon>
        <taxon>Loteae</taxon>
        <taxon>Lotus</taxon>
    </lineage>
</organism>
<evidence type="ECO:0000256" key="1">
    <source>
        <dbReference type="SAM" id="Phobius"/>
    </source>
</evidence>
<dbReference type="AlphaFoldDB" id="I3T5C9"/>
<dbReference type="EMBL" id="BT147927">
    <property type="protein sequence ID" value="AFK47721.1"/>
    <property type="molecule type" value="mRNA"/>
</dbReference>
<keyword evidence="1" id="KW-0812">Transmembrane</keyword>
<evidence type="ECO:0000313" key="2">
    <source>
        <dbReference type="EMBL" id="AFK47721.1"/>
    </source>
</evidence>
<feature type="transmembrane region" description="Helical" evidence="1">
    <location>
        <begin position="81"/>
        <end position="103"/>
    </location>
</feature>
<name>I3T5C9_LOTJA</name>
<keyword evidence="1" id="KW-0472">Membrane</keyword>
<protein>
    <submittedName>
        <fullName evidence="2">Uncharacterized protein</fullName>
    </submittedName>
</protein>
<reference evidence="2" key="1">
    <citation type="submission" date="2012-05" db="EMBL/GenBank/DDBJ databases">
        <authorList>
            <person name="Krishnakumar V."/>
            <person name="Cheung F."/>
            <person name="Xiao Y."/>
            <person name="Chan A."/>
            <person name="Moskal W.A."/>
            <person name="Town C.D."/>
        </authorList>
    </citation>
    <scope>NUCLEOTIDE SEQUENCE</scope>
</reference>
<keyword evidence="1" id="KW-1133">Transmembrane helix</keyword>
<accession>I3T5C9</accession>